<sequence>MFFPLCEELVFVLNDQGVGKDQNTDDDKPFDKPQPLDHKVKVRVCKATLSMSNPMCSYSKKLQINCSSHCKNPYCDKKKIKSIFIDTQVLVLVKSKDGQNIEESDNTNDFLENYLPVSCDFLARAGVSRLVDLHDNYPHTSASPYYCADLSKRPTNLSQQWIDLELCARIKQKTSRGEVIYESAKRADQLDDPGNNNKRVLEEAANNSGVYIQQTAKRQQNQRAQADFDF</sequence>
<evidence type="ECO:0000313" key="1">
    <source>
        <dbReference type="EMBL" id="KAH3679820.1"/>
    </source>
</evidence>
<dbReference type="AlphaFoldDB" id="A0A9P8TIF6"/>
<gene>
    <name evidence="1" type="ORF">WICPIJ_008507</name>
</gene>
<reference evidence="1" key="1">
    <citation type="journal article" date="2021" name="Open Biol.">
        <title>Shared evolutionary footprints suggest mitochondrial oxidative damage underlies multiple complex I losses in fungi.</title>
        <authorList>
            <person name="Schikora-Tamarit M.A."/>
            <person name="Marcet-Houben M."/>
            <person name="Nosek J."/>
            <person name="Gabaldon T."/>
        </authorList>
    </citation>
    <scope>NUCLEOTIDE SEQUENCE</scope>
    <source>
        <strain evidence="1">CBS2887</strain>
    </source>
</reference>
<comment type="caution">
    <text evidence="1">The sequence shown here is derived from an EMBL/GenBank/DDBJ whole genome shotgun (WGS) entry which is preliminary data.</text>
</comment>
<proteinExistence type="predicted"/>
<protein>
    <submittedName>
        <fullName evidence="1">Uncharacterized protein</fullName>
    </submittedName>
</protein>
<dbReference type="Proteomes" id="UP000774326">
    <property type="component" value="Unassembled WGS sequence"/>
</dbReference>
<reference evidence="1" key="2">
    <citation type="submission" date="2021-01" db="EMBL/GenBank/DDBJ databases">
        <authorList>
            <person name="Schikora-Tamarit M.A."/>
        </authorList>
    </citation>
    <scope>NUCLEOTIDE SEQUENCE</scope>
    <source>
        <strain evidence="1">CBS2887</strain>
    </source>
</reference>
<organism evidence="1 2">
    <name type="scientific">Wickerhamomyces pijperi</name>
    <name type="common">Yeast</name>
    <name type="synonym">Pichia pijperi</name>
    <dbReference type="NCBI Taxonomy" id="599730"/>
    <lineage>
        <taxon>Eukaryota</taxon>
        <taxon>Fungi</taxon>
        <taxon>Dikarya</taxon>
        <taxon>Ascomycota</taxon>
        <taxon>Saccharomycotina</taxon>
        <taxon>Saccharomycetes</taxon>
        <taxon>Phaffomycetales</taxon>
        <taxon>Wickerhamomycetaceae</taxon>
        <taxon>Wickerhamomyces</taxon>
    </lineage>
</organism>
<keyword evidence="2" id="KW-1185">Reference proteome</keyword>
<evidence type="ECO:0000313" key="2">
    <source>
        <dbReference type="Proteomes" id="UP000774326"/>
    </source>
</evidence>
<dbReference type="EMBL" id="JAEUBG010004843">
    <property type="protein sequence ID" value="KAH3679820.1"/>
    <property type="molecule type" value="Genomic_DNA"/>
</dbReference>
<accession>A0A9P8TIF6</accession>
<name>A0A9P8TIF6_WICPI</name>